<evidence type="ECO:0000256" key="1">
    <source>
        <dbReference type="SAM" id="SignalP"/>
    </source>
</evidence>
<keyword evidence="1" id="KW-0732">Signal</keyword>
<dbReference type="EMBL" id="GL883009">
    <property type="protein sequence ID" value="EGG22383.1"/>
    <property type="molecule type" value="Genomic_DNA"/>
</dbReference>
<evidence type="ECO:0000313" key="2">
    <source>
        <dbReference type="EMBL" id="EGG22383.1"/>
    </source>
</evidence>
<dbReference type="RefSeq" id="XP_004360234.1">
    <property type="nucleotide sequence ID" value="XM_004360177.1"/>
</dbReference>
<protein>
    <recommendedName>
        <fullName evidence="4">Dickkopf N-terminal cysteine-rich domain-containing protein</fullName>
    </recommendedName>
</protein>
<name>F4PPS0_CACFS</name>
<sequence length="211" mass="23740">MLIKYLLLIGILICSFNIVFIKSDQCLQVFSKPIKCSPINHECGENDEYGEMLLCNANHYCSNSTSSSGRYPVCKKLPGRDEKCDHRIGCQYGYMCASSGHCKDFGYGQVGQECRDDNQCLDGLFCIWNGTQQQICGAPSSSCVNDVQCPFGQYCSSKEQVCLDRLVDYQECDSNEESSPKCQPFSHCMPSDSWTRQDISTYQCIPMYSID</sequence>
<keyword evidence="3" id="KW-1185">Reference proteome</keyword>
<reference evidence="3" key="1">
    <citation type="journal article" date="2011" name="Genome Res.">
        <title>Phylogeny-wide analysis of social amoeba genomes highlights ancient origins for complex intercellular communication.</title>
        <authorList>
            <person name="Heidel A.J."/>
            <person name="Lawal H.M."/>
            <person name="Felder M."/>
            <person name="Schilde C."/>
            <person name="Helps N.R."/>
            <person name="Tunggal B."/>
            <person name="Rivero F."/>
            <person name="John U."/>
            <person name="Schleicher M."/>
            <person name="Eichinger L."/>
            <person name="Platzer M."/>
            <person name="Noegel A.A."/>
            <person name="Schaap P."/>
            <person name="Gloeckner G."/>
        </authorList>
    </citation>
    <scope>NUCLEOTIDE SEQUENCE [LARGE SCALE GENOMIC DNA]</scope>
    <source>
        <strain evidence="3">SH3</strain>
    </source>
</reference>
<dbReference type="AlphaFoldDB" id="F4PPS0"/>
<evidence type="ECO:0000313" key="3">
    <source>
        <dbReference type="Proteomes" id="UP000007797"/>
    </source>
</evidence>
<organism evidence="2 3">
    <name type="scientific">Cavenderia fasciculata</name>
    <name type="common">Slime mold</name>
    <name type="synonym">Dictyostelium fasciculatum</name>
    <dbReference type="NCBI Taxonomy" id="261658"/>
    <lineage>
        <taxon>Eukaryota</taxon>
        <taxon>Amoebozoa</taxon>
        <taxon>Evosea</taxon>
        <taxon>Eumycetozoa</taxon>
        <taxon>Dictyostelia</taxon>
        <taxon>Acytosteliales</taxon>
        <taxon>Cavenderiaceae</taxon>
        <taxon>Cavenderia</taxon>
    </lineage>
</organism>
<evidence type="ECO:0008006" key="4">
    <source>
        <dbReference type="Google" id="ProtNLM"/>
    </source>
</evidence>
<dbReference type="GeneID" id="14874392"/>
<dbReference type="PANTHER" id="PTHR33459:SF7">
    <property type="entry name" value="DD-GDCA PROTEIN"/>
    <property type="match status" value="1"/>
</dbReference>
<dbReference type="OrthoDB" id="5912242at2759"/>
<dbReference type="Proteomes" id="UP000007797">
    <property type="component" value="Unassembled WGS sequence"/>
</dbReference>
<proteinExistence type="predicted"/>
<dbReference type="InterPro" id="IPR052326">
    <property type="entry name" value="Diff-Dev_Assoc_Protein"/>
</dbReference>
<feature type="chain" id="PRO_5003319463" description="Dickkopf N-terminal cysteine-rich domain-containing protein" evidence="1">
    <location>
        <begin position="24"/>
        <end position="211"/>
    </location>
</feature>
<feature type="signal peptide" evidence="1">
    <location>
        <begin position="1"/>
        <end position="23"/>
    </location>
</feature>
<accession>F4PPS0</accession>
<dbReference type="KEGG" id="dfa:DFA_04501"/>
<dbReference type="PANTHER" id="PTHR33459">
    <property type="entry name" value="DD-GDCA PROTEIN"/>
    <property type="match status" value="1"/>
</dbReference>
<gene>
    <name evidence="2" type="ORF">DFA_04501</name>
</gene>
<dbReference type="OMA" id="CGENDEY"/>